<keyword evidence="3" id="KW-1185">Reference proteome</keyword>
<dbReference type="CDD" id="cd16282">
    <property type="entry name" value="metallo-hydrolase-like_MBL-fold"/>
    <property type="match status" value="1"/>
</dbReference>
<dbReference type="Pfam" id="PF00753">
    <property type="entry name" value="Lactamase_B"/>
    <property type="match status" value="1"/>
</dbReference>
<evidence type="ECO:0000313" key="2">
    <source>
        <dbReference type="EMBL" id="REH42773.1"/>
    </source>
</evidence>
<keyword evidence="2" id="KW-0378">Hydrolase</keyword>
<dbReference type="SUPFAM" id="SSF56281">
    <property type="entry name" value="Metallo-hydrolase/oxidoreductase"/>
    <property type="match status" value="1"/>
</dbReference>
<evidence type="ECO:0000313" key="3">
    <source>
        <dbReference type="Proteomes" id="UP000256269"/>
    </source>
</evidence>
<dbReference type="RefSeq" id="WP_116177572.1">
    <property type="nucleotide sequence ID" value="NZ_CP144375.1"/>
</dbReference>
<sequence length="274" mass="29421">MSARWIEVADGVHVRRYEELDLSLGLVVGDDACLVVDTGGDEVQGAEWASAVRRVTPLPWTVVLTHSHFDHSFGTQAFLPCPVLAHPNCVDELVIESAEEKDKWSAYYTDQKRPEIAAAIRATRIVLPNTLVSERTTVDLGGRIVEIEQFGLGHTDNDLVLRVPDADVVFAGDLVENGAPPSFPGSFPASWPTALAGLLTLTGPDTVVVPGHGEPVDAAFVDRQRADIAAVVELAAAFVAGSVTLEDVLRDSPFPAEATRRAIGRLTGRNRSGR</sequence>
<dbReference type="InterPro" id="IPR001279">
    <property type="entry name" value="Metallo-B-lactamas"/>
</dbReference>
<organism evidence="2 3">
    <name type="scientific">Kutzneria buriramensis</name>
    <dbReference type="NCBI Taxonomy" id="1045776"/>
    <lineage>
        <taxon>Bacteria</taxon>
        <taxon>Bacillati</taxon>
        <taxon>Actinomycetota</taxon>
        <taxon>Actinomycetes</taxon>
        <taxon>Pseudonocardiales</taxon>
        <taxon>Pseudonocardiaceae</taxon>
        <taxon>Kutzneria</taxon>
    </lineage>
</organism>
<reference evidence="2 3" key="1">
    <citation type="submission" date="2018-08" db="EMBL/GenBank/DDBJ databases">
        <title>Genomic Encyclopedia of Archaeal and Bacterial Type Strains, Phase II (KMG-II): from individual species to whole genera.</title>
        <authorList>
            <person name="Goeker M."/>
        </authorList>
    </citation>
    <scope>NUCLEOTIDE SEQUENCE [LARGE SCALE GENOMIC DNA]</scope>
    <source>
        <strain evidence="2 3">DSM 45791</strain>
    </source>
</reference>
<dbReference type="SMART" id="SM00849">
    <property type="entry name" value="Lactamase_B"/>
    <property type="match status" value="1"/>
</dbReference>
<dbReference type="Proteomes" id="UP000256269">
    <property type="component" value="Unassembled WGS sequence"/>
</dbReference>
<dbReference type="OrthoDB" id="2273115at2"/>
<accession>A0A3E0HDA8</accession>
<comment type="caution">
    <text evidence="2">The sequence shown here is derived from an EMBL/GenBank/DDBJ whole genome shotgun (WGS) entry which is preliminary data.</text>
</comment>
<name>A0A3E0HDA8_9PSEU</name>
<dbReference type="InterPro" id="IPR036866">
    <property type="entry name" value="RibonucZ/Hydroxyglut_hydro"/>
</dbReference>
<dbReference type="PANTHER" id="PTHR42951:SF4">
    <property type="entry name" value="ACYL-COENZYME A THIOESTERASE MBLAC2"/>
    <property type="match status" value="1"/>
</dbReference>
<dbReference type="AlphaFoldDB" id="A0A3E0HDA8"/>
<dbReference type="EMBL" id="QUNO01000010">
    <property type="protein sequence ID" value="REH42773.1"/>
    <property type="molecule type" value="Genomic_DNA"/>
</dbReference>
<dbReference type="PANTHER" id="PTHR42951">
    <property type="entry name" value="METALLO-BETA-LACTAMASE DOMAIN-CONTAINING"/>
    <property type="match status" value="1"/>
</dbReference>
<feature type="domain" description="Metallo-beta-lactamase" evidence="1">
    <location>
        <begin position="21"/>
        <end position="212"/>
    </location>
</feature>
<dbReference type="GO" id="GO:0016787">
    <property type="term" value="F:hydrolase activity"/>
    <property type="evidence" value="ECO:0007669"/>
    <property type="project" value="UniProtKB-KW"/>
</dbReference>
<protein>
    <submittedName>
        <fullName evidence="2">Glyoxylase-like metal-dependent hydrolase (Beta-lactamase superfamily II)</fullName>
    </submittedName>
</protein>
<evidence type="ECO:0000259" key="1">
    <source>
        <dbReference type="SMART" id="SM00849"/>
    </source>
</evidence>
<dbReference type="InterPro" id="IPR050855">
    <property type="entry name" value="NDM-1-like"/>
</dbReference>
<dbReference type="Gene3D" id="3.60.15.10">
    <property type="entry name" value="Ribonuclease Z/Hydroxyacylglutathione hydrolase-like"/>
    <property type="match status" value="1"/>
</dbReference>
<gene>
    <name evidence="2" type="ORF">BCF44_110272</name>
</gene>
<proteinExistence type="predicted"/>